<evidence type="ECO:0000256" key="4">
    <source>
        <dbReference type="ARBA" id="ARBA00004406"/>
    </source>
</evidence>
<proteinExistence type="inferred from homology"/>
<keyword evidence="8" id="KW-0256">Endoplasmic reticulum</keyword>
<accession>A0AAD5Q1D2</accession>
<dbReference type="InterPro" id="IPR017972">
    <property type="entry name" value="Cyt_P450_CS"/>
</dbReference>
<dbReference type="InterPro" id="IPR036396">
    <property type="entry name" value="Cyt_P450_sf"/>
</dbReference>
<evidence type="ECO:0000256" key="17">
    <source>
        <dbReference type="SAM" id="Phobius"/>
    </source>
</evidence>
<dbReference type="PRINTS" id="PR00463">
    <property type="entry name" value="EP450I"/>
</dbReference>
<keyword evidence="6 14" id="KW-0349">Heme</keyword>
<evidence type="ECO:0000313" key="18">
    <source>
        <dbReference type="EMBL" id="KAI9563175.1"/>
    </source>
</evidence>
<dbReference type="GO" id="GO:0005506">
    <property type="term" value="F:iron ion binding"/>
    <property type="evidence" value="ECO:0007669"/>
    <property type="project" value="InterPro"/>
</dbReference>
<comment type="cofactor">
    <cofactor evidence="1 14">
        <name>heme</name>
        <dbReference type="ChEBI" id="CHEBI:30413"/>
    </cofactor>
</comment>
<dbReference type="PANTHER" id="PTHR24303">
    <property type="entry name" value="HEME-BINDING MONOOXYGENASE FAMILY"/>
    <property type="match status" value="1"/>
</dbReference>
<keyword evidence="10 15" id="KW-0560">Oxidoreductase</keyword>
<keyword evidence="11 14" id="KW-0408">Iron</keyword>
<evidence type="ECO:0000256" key="11">
    <source>
        <dbReference type="ARBA" id="ARBA00023004"/>
    </source>
</evidence>
<keyword evidence="13 17" id="KW-0472">Membrane</keyword>
<dbReference type="InterPro" id="IPR002401">
    <property type="entry name" value="Cyt_P450_E_grp-I"/>
</dbReference>
<evidence type="ECO:0000256" key="16">
    <source>
        <dbReference type="SAM" id="MobiDB-lite"/>
    </source>
</evidence>
<dbReference type="GO" id="GO:0016705">
    <property type="term" value="F:oxidoreductase activity, acting on paired donors, with incorporation or reduction of molecular oxygen"/>
    <property type="evidence" value="ECO:0007669"/>
    <property type="project" value="InterPro"/>
</dbReference>
<dbReference type="PANTHER" id="PTHR24303:SF31">
    <property type="entry name" value="CYTOCHROME P450 307A1-RELATED"/>
    <property type="match status" value="1"/>
</dbReference>
<keyword evidence="17" id="KW-1133">Transmembrane helix</keyword>
<dbReference type="InterPro" id="IPR001128">
    <property type="entry name" value="Cyt_P450"/>
</dbReference>
<sequence>MELLTVESSSVIVGFSVGQIGAVFVSATTVLLATLAALTFTLVWLNGRKSSSHGHMDSVFFRIKDKAERLIRSHGVKSSASKVVVPAASSSGSQSGTAGQELKAWSPPPGPVGWPIIGSLHLLGKYEVPFEAFSELSKMYGDIFSITLGSTPCVVVNSFKLIKEVLITKGPHFGGRPNFIRYDILFGGDRDNSLALCDWSYLQRDRRSIARHWCHPRADSMQFDTLSRVLTSESGLMVNELSVKTAAAGIGRGIDLKTTMMTMCANVFTHYMCSSRFDYDDKEFGKVVRLFDQIFWDINQGYAVDFLPWLMPVYRRHMQQLKSWGTDIRQFIVKTIIDEHRSTMDVNNPRDFTDVLLSQLDSEKNNEQAVHDDGEQHHNNNGQQFDWNHVLYELEDFLGGHSAIGNLLMRAVGELCSSPHVMANVQEEIRRVTGDNGRPVVLEDRPNMPYTEATILETLRLSSSPIVPHVAMQDTSVAGYDVQEGTMVFLNNYELNISPDYWGDQSLTFDPARFLIQGKIVKPEYFIPFSTGKRACMGYRLVQHVSFVALATLLQNFDVSASEDAIHLPKACVAVPPDAFRVVLTPRPSAPTPY</sequence>
<feature type="region of interest" description="Disordered" evidence="16">
    <location>
        <begin position="363"/>
        <end position="382"/>
    </location>
</feature>
<evidence type="ECO:0000256" key="13">
    <source>
        <dbReference type="ARBA" id="ARBA00023136"/>
    </source>
</evidence>
<dbReference type="PROSITE" id="PS00086">
    <property type="entry name" value="CYTOCHROME_P450"/>
    <property type="match status" value="1"/>
</dbReference>
<protein>
    <submittedName>
        <fullName evidence="18">Ecdysone biosynthesis protein</fullName>
    </submittedName>
</protein>
<dbReference type="AlphaFoldDB" id="A0AAD5Q1D2"/>
<evidence type="ECO:0000256" key="5">
    <source>
        <dbReference type="ARBA" id="ARBA00010617"/>
    </source>
</evidence>
<evidence type="ECO:0000313" key="19">
    <source>
        <dbReference type="Proteomes" id="UP000820818"/>
    </source>
</evidence>
<dbReference type="Proteomes" id="UP000820818">
    <property type="component" value="Linkage Group LG2"/>
</dbReference>
<comment type="caution">
    <text evidence="18">The sequence shown here is derived from an EMBL/GenBank/DDBJ whole genome shotgun (WGS) entry which is preliminary data.</text>
</comment>
<comment type="function">
    <text evidence="2">May be involved in the metabolism of insect hormones and in the breakdown of synthetic insecticides.</text>
</comment>
<keyword evidence="17" id="KW-0812">Transmembrane</keyword>
<evidence type="ECO:0000256" key="14">
    <source>
        <dbReference type="PIRSR" id="PIRSR602401-1"/>
    </source>
</evidence>
<dbReference type="Pfam" id="PF00067">
    <property type="entry name" value="p450"/>
    <property type="match status" value="1"/>
</dbReference>
<organism evidence="18 19">
    <name type="scientific">Daphnia sinensis</name>
    <dbReference type="NCBI Taxonomy" id="1820382"/>
    <lineage>
        <taxon>Eukaryota</taxon>
        <taxon>Metazoa</taxon>
        <taxon>Ecdysozoa</taxon>
        <taxon>Arthropoda</taxon>
        <taxon>Crustacea</taxon>
        <taxon>Branchiopoda</taxon>
        <taxon>Diplostraca</taxon>
        <taxon>Cladocera</taxon>
        <taxon>Anomopoda</taxon>
        <taxon>Daphniidae</taxon>
        <taxon>Daphnia</taxon>
        <taxon>Daphnia similis group</taxon>
    </lineage>
</organism>
<evidence type="ECO:0000256" key="9">
    <source>
        <dbReference type="ARBA" id="ARBA00022848"/>
    </source>
</evidence>
<comment type="similarity">
    <text evidence="5 15">Belongs to the cytochrome P450 family.</text>
</comment>
<feature type="transmembrane region" description="Helical" evidence="17">
    <location>
        <begin position="20"/>
        <end position="45"/>
    </location>
</feature>
<evidence type="ECO:0000256" key="2">
    <source>
        <dbReference type="ARBA" id="ARBA00003690"/>
    </source>
</evidence>
<dbReference type="GO" id="GO:0005789">
    <property type="term" value="C:endoplasmic reticulum membrane"/>
    <property type="evidence" value="ECO:0007669"/>
    <property type="project" value="UniProtKB-SubCell"/>
</dbReference>
<dbReference type="CDD" id="cd20617">
    <property type="entry name" value="CYP1_2-like"/>
    <property type="match status" value="1"/>
</dbReference>
<feature type="binding site" description="axial binding residue" evidence="14">
    <location>
        <position position="536"/>
    </location>
    <ligand>
        <name>heme</name>
        <dbReference type="ChEBI" id="CHEBI:30413"/>
    </ligand>
    <ligandPart>
        <name>Fe</name>
        <dbReference type="ChEBI" id="CHEBI:18248"/>
    </ligandPart>
</feature>
<keyword evidence="19" id="KW-1185">Reference proteome</keyword>
<name>A0AAD5Q1D2_9CRUS</name>
<evidence type="ECO:0000256" key="10">
    <source>
        <dbReference type="ARBA" id="ARBA00023002"/>
    </source>
</evidence>
<comment type="subcellular location">
    <subcellularLocation>
        <location evidence="4">Endoplasmic reticulum membrane</location>
        <topology evidence="4">Peripheral membrane protein</topology>
    </subcellularLocation>
    <subcellularLocation>
        <location evidence="3">Microsome membrane</location>
        <topology evidence="3">Peripheral membrane protein</topology>
    </subcellularLocation>
</comment>
<gene>
    <name evidence="18" type="ORF">GHT06_010633</name>
</gene>
<dbReference type="FunFam" id="1.10.630.10:FF:000238">
    <property type="entry name" value="Cytochrome P450 2A6"/>
    <property type="match status" value="1"/>
</dbReference>
<dbReference type="EMBL" id="WJBH02000002">
    <property type="protein sequence ID" value="KAI9563175.1"/>
    <property type="molecule type" value="Genomic_DNA"/>
</dbReference>
<evidence type="ECO:0000256" key="8">
    <source>
        <dbReference type="ARBA" id="ARBA00022824"/>
    </source>
</evidence>
<evidence type="ECO:0000256" key="3">
    <source>
        <dbReference type="ARBA" id="ARBA00004174"/>
    </source>
</evidence>
<keyword evidence="7 14" id="KW-0479">Metal-binding</keyword>
<evidence type="ECO:0000256" key="1">
    <source>
        <dbReference type="ARBA" id="ARBA00001971"/>
    </source>
</evidence>
<evidence type="ECO:0000256" key="12">
    <source>
        <dbReference type="ARBA" id="ARBA00023033"/>
    </source>
</evidence>
<dbReference type="SUPFAM" id="SSF48264">
    <property type="entry name" value="Cytochrome P450"/>
    <property type="match status" value="1"/>
</dbReference>
<reference evidence="18 19" key="1">
    <citation type="submission" date="2022-05" db="EMBL/GenBank/DDBJ databases">
        <title>A multi-omics perspective on studying reproductive biology in Daphnia sinensis.</title>
        <authorList>
            <person name="Jia J."/>
        </authorList>
    </citation>
    <scope>NUCLEOTIDE SEQUENCE [LARGE SCALE GENOMIC DNA]</scope>
    <source>
        <strain evidence="18 19">WSL</strain>
    </source>
</reference>
<dbReference type="GO" id="GO:0020037">
    <property type="term" value="F:heme binding"/>
    <property type="evidence" value="ECO:0007669"/>
    <property type="project" value="InterPro"/>
</dbReference>
<keyword evidence="9" id="KW-0492">Microsome</keyword>
<dbReference type="GO" id="GO:0004497">
    <property type="term" value="F:monooxygenase activity"/>
    <property type="evidence" value="ECO:0007669"/>
    <property type="project" value="UniProtKB-KW"/>
</dbReference>
<feature type="compositionally biased region" description="Basic and acidic residues" evidence="16">
    <location>
        <begin position="363"/>
        <end position="378"/>
    </location>
</feature>
<evidence type="ECO:0000256" key="6">
    <source>
        <dbReference type="ARBA" id="ARBA00022617"/>
    </source>
</evidence>
<dbReference type="Gene3D" id="1.10.630.10">
    <property type="entry name" value="Cytochrome P450"/>
    <property type="match status" value="1"/>
</dbReference>
<evidence type="ECO:0000256" key="15">
    <source>
        <dbReference type="RuleBase" id="RU000461"/>
    </source>
</evidence>
<evidence type="ECO:0000256" key="7">
    <source>
        <dbReference type="ARBA" id="ARBA00022723"/>
    </source>
</evidence>
<keyword evidence="12 15" id="KW-0503">Monooxygenase</keyword>